<keyword evidence="3" id="KW-1185">Reference proteome</keyword>
<sequence length="310" mass="33431" precursor="true">MNCYRVLSLVFLLIAATQPDCGNCTEWSESFDSLTNAKVALTEFGGSNNVFVADYASSFFIPEAPRSVPGGSATTGLVIEVNRSSPGTVSSVNATALIAPNGPTLDLTNNYRVSFDVYMSLRIASLPYSGSTQAMLWGIGTGDTNANGRGAPTANDGVWGWLAVDGGFLSEDATFYNEDVAVQELRQQPPDEAPFFSQAFGSVSPNNVPWNRWVPVDIVVENNVVDVFFSGVRFFSETATNTDGTPFLGYMDPFAGLSAVPDFQRAVFDNFRVEFVPEPNSGLLCVFLVACIAIRRSRKYLSRPGLEGEA</sequence>
<dbReference type="EMBL" id="SJPS01000001">
    <property type="protein sequence ID" value="TWU29500.1"/>
    <property type="molecule type" value="Genomic_DNA"/>
</dbReference>
<feature type="chain" id="PRO_5022723908" description="PEP-CTERM protein-sorting domain-containing protein" evidence="1">
    <location>
        <begin position="23"/>
        <end position="310"/>
    </location>
</feature>
<feature type="signal peptide" evidence="1">
    <location>
        <begin position="1"/>
        <end position="22"/>
    </location>
</feature>
<keyword evidence="1" id="KW-0732">Signal</keyword>
<evidence type="ECO:0000256" key="1">
    <source>
        <dbReference type="SAM" id="SignalP"/>
    </source>
</evidence>
<evidence type="ECO:0008006" key="4">
    <source>
        <dbReference type="Google" id="ProtNLM"/>
    </source>
</evidence>
<evidence type="ECO:0000313" key="2">
    <source>
        <dbReference type="EMBL" id="TWU29500.1"/>
    </source>
</evidence>
<evidence type="ECO:0000313" key="3">
    <source>
        <dbReference type="Proteomes" id="UP000318437"/>
    </source>
</evidence>
<dbReference type="OrthoDB" id="263083at2"/>
<reference evidence="2 3" key="1">
    <citation type="submission" date="2019-02" db="EMBL/GenBank/DDBJ databases">
        <title>Deep-cultivation of Planctomycetes and their phenomic and genomic characterization uncovers novel biology.</title>
        <authorList>
            <person name="Wiegand S."/>
            <person name="Jogler M."/>
            <person name="Boedeker C."/>
            <person name="Pinto D."/>
            <person name="Vollmers J."/>
            <person name="Rivas-Marin E."/>
            <person name="Kohn T."/>
            <person name="Peeters S.H."/>
            <person name="Heuer A."/>
            <person name="Rast P."/>
            <person name="Oberbeckmann S."/>
            <person name="Bunk B."/>
            <person name="Jeske O."/>
            <person name="Meyerdierks A."/>
            <person name="Storesund J.E."/>
            <person name="Kallscheuer N."/>
            <person name="Luecker S."/>
            <person name="Lage O.M."/>
            <person name="Pohl T."/>
            <person name="Merkel B.J."/>
            <person name="Hornburger P."/>
            <person name="Mueller R.-W."/>
            <person name="Bruemmer F."/>
            <person name="Labrenz M."/>
            <person name="Spormann A.M."/>
            <person name="Op Den Camp H."/>
            <person name="Overmann J."/>
            <person name="Amann R."/>
            <person name="Jetten M.S.M."/>
            <person name="Mascher T."/>
            <person name="Medema M.H."/>
            <person name="Devos D.P."/>
            <person name="Kaster A.-K."/>
            <person name="Ovreas L."/>
            <person name="Rohde M."/>
            <person name="Galperin M.Y."/>
            <person name="Jogler C."/>
        </authorList>
    </citation>
    <scope>NUCLEOTIDE SEQUENCE [LARGE SCALE GENOMIC DNA]</scope>
    <source>
        <strain evidence="2 3">Pla144</strain>
    </source>
</reference>
<organism evidence="2 3">
    <name type="scientific">Bythopirellula polymerisocia</name>
    <dbReference type="NCBI Taxonomy" id="2528003"/>
    <lineage>
        <taxon>Bacteria</taxon>
        <taxon>Pseudomonadati</taxon>
        <taxon>Planctomycetota</taxon>
        <taxon>Planctomycetia</taxon>
        <taxon>Pirellulales</taxon>
        <taxon>Lacipirellulaceae</taxon>
        <taxon>Bythopirellula</taxon>
    </lineage>
</organism>
<accession>A0A5C6CY56</accession>
<protein>
    <recommendedName>
        <fullName evidence="4">PEP-CTERM protein-sorting domain-containing protein</fullName>
    </recommendedName>
</protein>
<name>A0A5C6CY56_9BACT</name>
<dbReference type="AlphaFoldDB" id="A0A5C6CY56"/>
<gene>
    <name evidence="2" type="ORF">Pla144_02780</name>
</gene>
<dbReference type="RefSeq" id="WP_146447521.1">
    <property type="nucleotide sequence ID" value="NZ_SJPS01000001.1"/>
</dbReference>
<comment type="caution">
    <text evidence="2">The sequence shown here is derived from an EMBL/GenBank/DDBJ whole genome shotgun (WGS) entry which is preliminary data.</text>
</comment>
<proteinExistence type="predicted"/>
<dbReference type="Proteomes" id="UP000318437">
    <property type="component" value="Unassembled WGS sequence"/>
</dbReference>